<comment type="caution">
    <text evidence="1">The sequence shown here is derived from an EMBL/GenBank/DDBJ whole genome shotgun (WGS) entry which is preliminary data.</text>
</comment>
<proteinExistence type="predicted"/>
<dbReference type="EMBL" id="JAUEPR010000007">
    <property type="protein sequence ID" value="KAK0482194.1"/>
    <property type="molecule type" value="Genomic_DNA"/>
</dbReference>
<protein>
    <submittedName>
        <fullName evidence="1">Uncharacterized protein</fullName>
    </submittedName>
</protein>
<sequence length="365" mass="41481">MLSRLRLLRLPRRHFSSTSRLSSTTKWPAFLTEDLPSDTTSLALRTGCGAKRYGPTVVQSLPQLECLEFHDIHMNTISEDLLKALYSRPVQSIRFANAKFEDQQSFSTFVGLFPQLTNLNCHQVSVKNPRRMPVEERSSAIHTFRSNQSPDIWRLALNGSLGSDKILQKVTLNDVTYGDIPFIGIFLQRSATAGSLEELNVTHDHARHSAAVKHAWKEKPPVLDVSHVKNLGIDIHGRVRDSYLRNPLEVVLQWWMKSLAPPEKQSSLEHLKIVVGMNKGSIYIAQDAGATWRALDLLLTDGRFPALQSVHVIIKVWKPTTFQKGERQKGLIQRSCPRLKRSQKLHVTIGHVKTKDNYFMKTHLF</sequence>
<organism evidence="1 2">
    <name type="scientific">Armillaria novae-zelandiae</name>
    <dbReference type="NCBI Taxonomy" id="153914"/>
    <lineage>
        <taxon>Eukaryota</taxon>
        <taxon>Fungi</taxon>
        <taxon>Dikarya</taxon>
        <taxon>Basidiomycota</taxon>
        <taxon>Agaricomycotina</taxon>
        <taxon>Agaricomycetes</taxon>
        <taxon>Agaricomycetidae</taxon>
        <taxon>Agaricales</taxon>
        <taxon>Marasmiineae</taxon>
        <taxon>Physalacriaceae</taxon>
        <taxon>Armillaria</taxon>
    </lineage>
</organism>
<gene>
    <name evidence="1" type="ORF">IW261DRAFT_1022880</name>
</gene>
<dbReference type="AlphaFoldDB" id="A0AA39PEM5"/>
<dbReference type="Proteomes" id="UP001175227">
    <property type="component" value="Unassembled WGS sequence"/>
</dbReference>
<accession>A0AA39PEM5</accession>
<keyword evidence="2" id="KW-1185">Reference proteome</keyword>
<evidence type="ECO:0000313" key="1">
    <source>
        <dbReference type="EMBL" id="KAK0482194.1"/>
    </source>
</evidence>
<evidence type="ECO:0000313" key="2">
    <source>
        <dbReference type="Proteomes" id="UP001175227"/>
    </source>
</evidence>
<name>A0AA39PEM5_9AGAR</name>
<reference evidence="1" key="1">
    <citation type="submission" date="2023-06" db="EMBL/GenBank/DDBJ databases">
        <authorList>
            <consortium name="Lawrence Berkeley National Laboratory"/>
            <person name="Ahrendt S."/>
            <person name="Sahu N."/>
            <person name="Indic B."/>
            <person name="Wong-Bajracharya J."/>
            <person name="Merenyi Z."/>
            <person name="Ke H.-M."/>
            <person name="Monk M."/>
            <person name="Kocsube S."/>
            <person name="Drula E."/>
            <person name="Lipzen A."/>
            <person name="Balint B."/>
            <person name="Henrissat B."/>
            <person name="Andreopoulos B."/>
            <person name="Martin F.M."/>
            <person name="Harder C.B."/>
            <person name="Rigling D."/>
            <person name="Ford K.L."/>
            <person name="Foster G.D."/>
            <person name="Pangilinan J."/>
            <person name="Papanicolaou A."/>
            <person name="Barry K."/>
            <person name="LaButti K."/>
            <person name="Viragh M."/>
            <person name="Koriabine M."/>
            <person name="Yan M."/>
            <person name="Riley R."/>
            <person name="Champramary S."/>
            <person name="Plett K.L."/>
            <person name="Tsai I.J."/>
            <person name="Slot J."/>
            <person name="Sipos G."/>
            <person name="Plett J."/>
            <person name="Nagy L.G."/>
            <person name="Grigoriev I.V."/>
        </authorList>
    </citation>
    <scope>NUCLEOTIDE SEQUENCE</scope>
    <source>
        <strain evidence="1">ICMP 16352</strain>
    </source>
</reference>